<dbReference type="Gene3D" id="3.40.50.300">
    <property type="entry name" value="P-loop containing nucleotide triphosphate hydrolases"/>
    <property type="match status" value="1"/>
</dbReference>
<dbReference type="PANTHER" id="PTHR30486">
    <property type="entry name" value="TWITCHING MOTILITY PROTEIN PILT"/>
    <property type="match status" value="1"/>
</dbReference>
<sequence length="550" mass="62904">MAATDRTFKTAVKNNPHLGEYLKRWKANKKKLPEFMVQVGRDISKEALNIIYPVGDPIFIHVYLDDTEGVIKYHAIEPVLNDVEKTKYDKVLEIVLEKAPYEPVPEKEEELREVINKLLRESVIVTEEAEEETDEKKRKFNFVKQKKVKMTGLEYDHIRYFIERDIIGSGVIEPLIRDPYIEDIHSIGTGYIHIIHKIFDMTRTNVRFKDDFELTRFLRGMCERIGRPVSEAHPIVDGALPDGSRLNAIYSNDVSRRGSSFTIRKFSSTPISIVQLVGWGTLSAEAAGYLWLCLENGMSIFVCGETASGKTTALNAMLPFILPQSKIFTAEDTAEVLPPHEIWQQLITRDEGPEDSRVTLFDLLKAALRSRPNYIIVGEIRGAEGAVAFQAMQTGHPVLATFHASSVGKMIQRFTGDPINVPITFIDNLNIALIQQAVYRKGKFLRRCTSIDEIEGYYADAGGVVTRAVFQWDPGMDRHFFRGMNNSYILEQKIAETLGYEDKRKIYEDMMYRARIIERMLELGITDYYQVNQIFVDFYRKGPESLPFSV</sequence>
<dbReference type="Gene3D" id="1.10.390.40">
    <property type="match status" value="1"/>
</dbReference>
<dbReference type="Proteomes" id="UP000186940">
    <property type="component" value="Unassembled WGS sequence"/>
</dbReference>
<dbReference type="CDD" id="cd01130">
    <property type="entry name" value="VirB11-like_ATPase"/>
    <property type="match status" value="1"/>
</dbReference>
<proteinExistence type="inferred from homology"/>
<evidence type="ECO:0000313" key="5">
    <source>
        <dbReference type="Proteomes" id="UP000186940"/>
    </source>
</evidence>
<keyword evidence="5" id="KW-1185">Reference proteome</keyword>
<keyword evidence="2" id="KW-0175">Coiled coil</keyword>
<evidence type="ECO:0000256" key="1">
    <source>
        <dbReference type="ARBA" id="ARBA00006611"/>
    </source>
</evidence>
<name>A0A1F2P8X7_9EURY</name>
<dbReference type="STRING" id="1838285.SCAL_001008"/>
<dbReference type="GO" id="GO:0016887">
    <property type="term" value="F:ATP hydrolysis activity"/>
    <property type="evidence" value="ECO:0007669"/>
    <property type="project" value="InterPro"/>
</dbReference>
<dbReference type="Gene3D" id="3.30.450.370">
    <property type="match status" value="1"/>
</dbReference>
<comment type="caution">
    <text evidence="4">The sequence shown here is derived from an EMBL/GenBank/DDBJ whole genome shotgun (WGS) entry which is preliminary data.</text>
</comment>
<dbReference type="PATRIC" id="fig|1838285.3.peg.1024"/>
<dbReference type="InterPro" id="IPR050921">
    <property type="entry name" value="T4SS_GSP_E_ATPase"/>
</dbReference>
<feature type="coiled-coil region" evidence="2">
    <location>
        <begin position="115"/>
        <end position="146"/>
    </location>
</feature>
<accession>A0A1F2P8X7</accession>
<evidence type="ECO:0000313" key="4">
    <source>
        <dbReference type="EMBL" id="OFV67633.1"/>
    </source>
</evidence>
<dbReference type="SUPFAM" id="SSF52540">
    <property type="entry name" value="P-loop containing nucleoside triphosphate hydrolases"/>
    <property type="match status" value="1"/>
</dbReference>
<evidence type="ECO:0000259" key="3">
    <source>
        <dbReference type="Pfam" id="PF00437"/>
    </source>
</evidence>
<dbReference type="Pfam" id="PF00437">
    <property type="entry name" value="T2SSE"/>
    <property type="match status" value="1"/>
</dbReference>
<comment type="similarity">
    <text evidence="1">Belongs to the GSP E family.</text>
</comment>
<organism evidence="4 5">
    <name type="scientific">Candidatus Syntropharchaeum caldarium</name>
    <dbReference type="NCBI Taxonomy" id="1838285"/>
    <lineage>
        <taxon>Archaea</taxon>
        <taxon>Methanobacteriati</taxon>
        <taxon>Methanobacteriota</taxon>
        <taxon>Stenosarchaea group</taxon>
        <taxon>Methanomicrobia</taxon>
        <taxon>Methanosarcinales</taxon>
        <taxon>ANME-2 cluster</taxon>
        <taxon>Candidatus Syntropharchaeum</taxon>
    </lineage>
</organism>
<keyword evidence="4" id="KW-0969">Cilium</keyword>
<feature type="domain" description="Bacterial type II secretion system protein E" evidence="3">
    <location>
        <begin position="169"/>
        <end position="415"/>
    </location>
</feature>
<reference evidence="4" key="1">
    <citation type="submission" date="2016-05" db="EMBL/GenBank/DDBJ databases">
        <title>Microbial consortia oxidize butane by reversing methanogenesis.</title>
        <authorList>
            <person name="Laso-Perez R."/>
            <person name="Richter M."/>
            <person name="Wegener G."/>
            <person name="Musat F."/>
        </authorList>
    </citation>
    <scope>NUCLEOTIDE SEQUENCE [LARGE SCALE GENOMIC DNA]</scope>
    <source>
        <strain evidence="4">BOX2</strain>
    </source>
</reference>
<protein>
    <submittedName>
        <fullName evidence="4">Flagellar protein FlaI</fullName>
    </submittedName>
</protein>
<dbReference type="InterPro" id="IPR001482">
    <property type="entry name" value="T2SS/T4SS_dom"/>
</dbReference>
<dbReference type="AlphaFoldDB" id="A0A1F2P8X7"/>
<evidence type="ECO:0000256" key="2">
    <source>
        <dbReference type="SAM" id="Coils"/>
    </source>
</evidence>
<keyword evidence="4" id="KW-0966">Cell projection</keyword>
<dbReference type="InterPro" id="IPR027417">
    <property type="entry name" value="P-loop_NTPase"/>
</dbReference>
<keyword evidence="4" id="KW-0282">Flagellum</keyword>
<dbReference type="FunFam" id="3.40.50.300:FF:002252">
    <property type="entry name" value="Type IV secretion system protein"/>
    <property type="match status" value="1"/>
</dbReference>
<dbReference type="PANTHER" id="PTHR30486:SF14">
    <property type="entry name" value="FLAGELLA ACCESSORY PROTEIN I"/>
    <property type="match status" value="1"/>
</dbReference>
<dbReference type="EMBL" id="LYOS01000003">
    <property type="protein sequence ID" value="OFV67633.1"/>
    <property type="molecule type" value="Genomic_DNA"/>
</dbReference>
<gene>
    <name evidence="4" type="ORF">SCAL_001008</name>
</gene>